<dbReference type="OrthoDB" id="306099at2759"/>
<proteinExistence type="inferred from homology"/>
<dbReference type="STRING" id="1088818.A0A2I0A2P3"/>
<accession>A0A2I0A2P3</accession>
<evidence type="ECO:0000256" key="6">
    <source>
        <dbReference type="SAM" id="Phobius"/>
    </source>
</evidence>
<dbReference type="InterPro" id="IPR048258">
    <property type="entry name" value="Cyclins_cyclin-box"/>
</dbReference>
<dbReference type="InterPro" id="IPR036915">
    <property type="entry name" value="Cyclin-like_sf"/>
</dbReference>
<gene>
    <name evidence="8" type="primary">CYCD5-1</name>
    <name evidence="8" type="ORF">AXF42_Ash004348</name>
</gene>
<evidence type="ECO:0000256" key="4">
    <source>
        <dbReference type="ARBA" id="ARBA00023306"/>
    </source>
</evidence>
<dbReference type="GO" id="GO:0051301">
    <property type="term" value="P:cell division"/>
    <property type="evidence" value="ECO:0007669"/>
    <property type="project" value="UniProtKB-KW"/>
</dbReference>
<feature type="domain" description="Cyclin-like" evidence="7">
    <location>
        <begin position="92"/>
        <end position="178"/>
    </location>
</feature>
<dbReference type="InterPro" id="IPR006671">
    <property type="entry name" value="Cyclin_N"/>
</dbReference>
<keyword evidence="6" id="KW-0812">Transmembrane</keyword>
<dbReference type="InterPro" id="IPR013763">
    <property type="entry name" value="Cyclin-like_dom"/>
</dbReference>
<dbReference type="Proteomes" id="UP000236161">
    <property type="component" value="Unassembled WGS sequence"/>
</dbReference>
<sequence length="338" mass="38452">MELSDCSVSLSSLFCDEDGSRLDAGHEEEEVDELFIVWSGPILSQAVDDEYIETLVSKETSFATASISFSDSGEGISMIGDSLRRSRFESIRWILKMKSCFGFGWQTAYLAVNYFDRFFLRRTIDEAKTWAMELLSIACLSLAAKMEENRPPALSAYRMGEFQFSSKLIQRMEFLLLDTLEWRLSSVTPFAYLTYFVSKFQFQQSSKDLISRAIWFIFLIAEGARFILFFFNSDDPKCRFDDRQFDPNAAINVMDNRPSTVAAASIFAASGEGLTKKLMESKLSAVFLSEPMETELVFSCYNAMILESQKEKLRSPNALLSLTSSDDCSTNNKKRRLQ</sequence>
<dbReference type="PROSITE" id="PS00292">
    <property type="entry name" value="CYCLINS"/>
    <property type="match status" value="1"/>
</dbReference>
<dbReference type="AlphaFoldDB" id="A0A2I0A2P3"/>
<evidence type="ECO:0000256" key="5">
    <source>
        <dbReference type="RuleBase" id="RU000383"/>
    </source>
</evidence>
<evidence type="ECO:0000313" key="8">
    <source>
        <dbReference type="EMBL" id="PKA49806.1"/>
    </source>
</evidence>
<organism evidence="8 9">
    <name type="scientific">Apostasia shenzhenica</name>
    <dbReference type="NCBI Taxonomy" id="1088818"/>
    <lineage>
        <taxon>Eukaryota</taxon>
        <taxon>Viridiplantae</taxon>
        <taxon>Streptophyta</taxon>
        <taxon>Embryophyta</taxon>
        <taxon>Tracheophyta</taxon>
        <taxon>Spermatophyta</taxon>
        <taxon>Magnoliopsida</taxon>
        <taxon>Liliopsida</taxon>
        <taxon>Asparagales</taxon>
        <taxon>Orchidaceae</taxon>
        <taxon>Apostasioideae</taxon>
        <taxon>Apostasia</taxon>
    </lineage>
</organism>
<comment type="similarity">
    <text evidence="1">Belongs to the cyclin family. Cyclin D subfamily.</text>
</comment>
<dbReference type="FunFam" id="1.10.472.10:FF:000069">
    <property type="entry name" value="Cyclin-D5-1"/>
    <property type="match status" value="1"/>
</dbReference>
<dbReference type="Gene3D" id="1.10.472.10">
    <property type="entry name" value="Cyclin-like"/>
    <property type="match status" value="2"/>
</dbReference>
<keyword evidence="4" id="KW-0131">Cell cycle</keyword>
<evidence type="ECO:0000259" key="7">
    <source>
        <dbReference type="SMART" id="SM00385"/>
    </source>
</evidence>
<keyword evidence="3 5" id="KW-0195">Cyclin</keyword>
<evidence type="ECO:0000256" key="1">
    <source>
        <dbReference type="ARBA" id="ARBA00009065"/>
    </source>
</evidence>
<evidence type="ECO:0000256" key="3">
    <source>
        <dbReference type="ARBA" id="ARBA00023127"/>
    </source>
</evidence>
<dbReference type="EMBL" id="KZ452037">
    <property type="protein sequence ID" value="PKA49806.1"/>
    <property type="molecule type" value="Genomic_DNA"/>
</dbReference>
<keyword evidence="9" id="KW-1185">Reference proteome</keyword>
<keyword evidence="2" id="KW-0132">Cell division</keyword>
<protein>
    <submittedName>
        <fullName evidence="8">Cyclin-D5-1</fullName>
    </submittedName>
</protein>
<dbReference type="Pfam" id="PF00134">
    <property type="entry name" value="Cyclin_N"/>
    <property type="match status" value="1"/>
</dbReference>
<evidence type="ECO:0000313" key="9">
    <source>
        <dbReference type="Proteomes" id="UP000236161"/>
    </source>
</evidence>
<dbReference type="InterPro" id="IPR039361">
    <property type="entry name" value="Cyclin"/>
</dbReference>
<keyword evidence="6" id="KW-1133">Transmembrane helix</keyword>
<reference evidence="8 9" key="1">
    <citation type="journal article" date="2017" name="Nature">
        <title>The Apostasia genome and the evolution of orchids.</title>
        <authorList>
            <person name="Zhang G.Q."/>
            <person name="Liu K.W."/>
            <person name="Li Z."/>
            <person name="Lohaus R."/>
            <person name="Hsiao Y.Y."/>
            <person name="Niu S.C."/>
            <person name="Wang J.Y."/>
            <person name="Lin Y.C."/>
            <person name="Xu Q."/>
            <person name="Chen L.J."/>
            <person name="Yoshida K."/>
            <person name="Fujiwara S."/>
            <person name="Wang Z.W."/>
            <person name="Zhang Y.Q."/>
            <person name="Mitsuda N."/>
            <person name="Wang M."/>
            <person name="Liu G.H."/>
            <person name="Pecoraro L."/>
            <person name="Huang H.X."/>
            <person name="Xiao X.J."/>
            <person name="Lin M."/>
            <person name="Wu X.Y."/>
            <person name="Wu W.L."/>
            <person name="Chen Y.Y."/>
            <person name="Chang S.B."/>
            <person name="Sakamoto S."/>
            <person name="Ohme-Takagi M."/>
            <person name="Yagi M."/>
            <person name="Zeng S.J."/>
            <person name="Shen C.Y."/>
            <person name="Yeh C.M."/>
            <person name="Luo Y.B."/>
            <person name="Tsai W.C."/>
            <person name="Van de Peer Y."/>
            <person name="Liu Z.J."/>
        </authorList>
    </citation>
    <scope>NUCLEOTIDE SEQUENCE [LARGE SCALE GENOMIC DNA]</scope>
    <source>
        <strain evidence="9">cv. Shenzhen</strain>
        <tissue evidence="8">Stem</tissue>
    </source>
</reference>
<dbReference type="SMART" id="SM00385">
    <property type="entry name" value="CYCLIN"/>
    <property type="match status" value="1"/>
</dbReference>
<keyword evidence="6" id="KW-0472">Membrane</keyword>
<evidence type="ECO:0000256" key="2">
    <source>
        <dbReference type="ARBA" id="ARBA00022618"/>
    </source>
</evidence>
<name>A0A2I0A2P3_9ASPA</name>
<dbReference type="PANTHER" id="PTHR10177">
    <property type="entry name" value="CYCLINS"/>
    <property type="match status" value="1"/>
</dbReference>
<dbReference type="SUPFAM" id="SSF47954">
    <property type="entry name" value="Cyclin-like"/>
    <property type="match status" value="1"/>
</dbReference>
<feature type="transmembrane region" description="Helical" evidence="6">
    <location>
        <begin position="213"/>
        <end position="231"/>
    </location>
</feature>